<dbReference type="Gene3D" id="3.40.50.720">
    <property type="entry name" value="NAD(P)-binding Rossmann-like Domain"/>
    <property type="match status" value="1"/>
</dbReference>
<sequence length="318" mass="34793">MARHNVLITSASGNIGKELVPLLLSSNLDLKLVLPTTNAQKLLSSVPAAASNQDVAVEEGNVQDPVWVQSLLHTHSIDTVFLNLAGVDELFTTCNFFASMVQSGSVKHLVYLSGCGDYLSTTGVKKLMQACTAGHCLVKSLIEQKIVYGDLPFTSTILGPTLFFTNDLRSKQAMLEASVFGEPLANVSRVHPADIALAVQNCILDQGRRWNLQKIMIGSKHCYTGGETAALWSRALQRDIVMTDDMGAFEANIAMKMGGSVDARAWGRDLRSMYEYFAVYDFAMTGEDYDLQVELLGREPADYEQWVARTGSEWIAIG</sequence>
<dbReference type="InterPro" id="IPR051604">
    <property type="entry name" value="Ergot_Alk_Oxidoreductase"/>
</dbReference>
<dbReference type="AlphaFoldDB" id="A0AAV9JYJ8"/>
<dbReference type="InterPro" id="IPR036291">
    <property type="entry name" value="NAD(P)-bd_dom_sf"/>
</dbReference>
<evidence type="ECO:0000313" key="3">
    <source>
        <dbReference type="Proteomes" id="UP001324427"/>
    </source>
</evidence>
<accession>A0AAV9JYJ8</accession>
<feature type="domain" description="NAD(P)-binding" evidence="1">
    <location>
        <begin position="11"/>
        <end position="203"/>
    </location>
</feature>
<name>A0AAV9JYJ8_9PEZI</name>
<reference evidence="2 3" key="1">
    <citation type="submission" date="2021-11" db="EMBL/GenBank/DDBJ databases">
        <title>Black yeast isolated from Biological Soil Crust.</title>
        <authorList>
            <person name="Kurbessoian T."/>
        </authorList>
    </citation>
    <scope>NUCLEOTIDE SEQUENCE [LARGE SCALE GENOMIC DNA]</scope>
    <source>
        <strain evidence="2 3">CCFEE 5522</strain>
    </source>
</reference>
<dbReference type="SUPFAM" id="SSF51735">
    <property type="entry name" value="NAD(P)-binding Rossmann-fold domains"/>
    <property type="match status" value="1"/>
</dbReference>
<evidence type="ECO:0000259" key="1">
    <source>
        <dbReference type="Pfam" id="PF13460"/>
    </source>
</evidence>
<dbReference type="Pfam" id="PF13460">
    <property type="entry name" value="NAD_binding_10"/>
    <property type="match status" value="1"/>
</dbReference>
<dbReference type="PANTHER" id="PTHR43162:SF1">
    <property type="entry name" value="PRESTALK A DIFFERENTIATION PROTEIN A"/>
    <property type="match status" value="1"/>
</dbReference>
<organism evidence="2 3">
    <name type="scientific">Oleoguttula mirabilis</name>
    <dbReference type="NCBI Taxonomy" id="1507867"/>
    <lineage>
        <taxon>Eukaryota</taxon>
        <taxon>Fungi</taxon>
        <taxon>Dikarya</taxon>
        <taxon>Ascomycota</taxon>
        <taxon>Pezizomycotina</taxon>
        <taxon>Dothideomycetes</taxon>
        <taxon>Dothideomycetidae</taxon>
        <taxon>Mycosphaerellales</taxon>
        <taxon>Teratosphaeriaceae</taxon>
        <taxon>Oleoguttula</taxon>
    </lineage>
</organism>
<keyword evidence="3" id="KW-1185">Reference proteome</keyword>
<protein>
    <recommendedName>
        <fullName evidence="1">NAD(P)-binding domain-containing protein</fullName>
    </recommendedName>
</protein>
<dbReference type="Proteomes" id="UP001324427">
    <property type="component" value="Unassembled WGS sequence"/>
</dbReference>
<proteinExistence type="predicted"/>
<dbReference type="PANTHER" id="PTHR43162">
    <property type="match status" value="1"/>
</dbReference>
<comment type="caution">
    <text evidence="2">The sequence shown here is derived from an EMBL/GenBank/DDBJ whole genome shotgun (WGS) entry which is preliminary data.</text>
</comment>
<dbReference type="EMBL" id="JAVFHQ010000001">
    <property type="protein sequence ID" value="KAK4550729.1"/>
    <property type="molecule type" value="Genomic_DNA"/>
</dbReference>
<evidence type="ECO:0000313" key="2">
    <source>
        <dbReference type="EMBL" id="KAK4550729.1"/>
    </source>
</evidence>
<dbReference type="InterPro" id="IPR016040">
    <property type="entry name" value="NAD(P)-bd_dom"/>
</dbReference>
<gene>
    <name evidence="2" type="ORF">LTR36_000308</name>
</gene>